<dbReference type="PANTHER" id="PTHR10695">
    <property type="entry name" value="DEPHOSPHO-COA KINASE-RELATED"/>
    <property type="match status" value="1"/>
</dbReference>
<comment type="pathway">
    <text evidence="5">Cofactor biosynthesis; coenzyme A biosynthesis; CoA from (R)-pantothenate: step 5/5.</text>
</comment>
<dbReference type="PANTHER" id="PTHR10695:SF46">
    <property type="entry name" value="BIFUNCTIONAL COENZYME A SYNTHASE-RELATED"/>
    <property type="match status" value="1"/>
</dbReference>
<dbReference type="SUPFAM" id="SSF52540">
    <property type="entry name" value="P-loop containing nucleoside triphosphate hydrolases"/>
    <property type="match status" value="1"/>
</dbReference>
<dbReference type="GO" id="GO:0005524">
    <property type="term" value="F:ATP binding"/>
    <property type="evidence" value="ECO:0007669"/>
    <property type="project" value="UniProtKB-KW"/>
</dbReference>
<dbReference type="FunFam" id="3.40.50.300:FF:000485">
    <property type="entry name" value="Dephospho-CoA kinase CAB5"/>
    <property type="match status" value="1"/>
</dbReference>
<dbReference type="STRING" id="29655.A0A0K9P9U4"/>
<keyword evidence="9" id="KW-1133">Transmembrane helix</keyword>
<comment type="caution">
    <text evidence="10">The sequence shown here is derived from an EMBL/GenBank/DDBJ whole genome shotgun (WGS) entry which is preliminary data.</text>
</comment>
<evidence type="ECO:0000313" key="10">
    <source>
        <dbReference type="EMBL" id="KMZ65731.1"/>
    </source>
</evidence>
<dbReference type="AlphaFoldDB" id="A0A0K9P9U4"/>
<dbReference type="GO" id="GO:0004140">
    <property type="term" value="F:dephospho-CoA kinase activity"/>
    <property type="evidence" value="ECO:0000318"/>
    <property type="project" value="GO_Central"/>
</dbReference>
<dbReference type="Gene3D" id="3.40.50.300">
    <property type="entry name" value="P-loop containing nucleotide triphosphate hydrolases"/>
    <property type="match status" value="1"/>
</dbReference>
<dbReference type="OrthoDB" id="247245at2759"/>
<dbReference type="PROSITE" id="PS51219">
    <property type="entry name" value="DPCK"/>
    <property type="match status" value="1"/>
</dbReference>
<proteinExistence type="inferred from homology"/>
<gene>
    <name evidence="10" type="ORF">ZOSMA_30G00120</name>
</gene>
<accession>A0A0K9P9U4</accession>
<dbReference type="GO" id="GO:0005737">
    <property type="term" value="C:cytoplasm"/>
    <property type="evidence" value="ECO:0007669"/>
    <property type="project" value="UniProtKB-ARBA"/>
</dbReference>
<evidence type="ECO:0000256" key="4">
    <source>
        <dbReference type="ARBA" id="ARBA00055723"/>
    </source>
</evidence>
<evidence type="ECO:0000313" key="11">
    <source>
        <dbReference type="Proteomes" id="UP000036987"/>
    </source>
</evidence>
<keyword evidence="10" id="KW-0808">Transferase</keyword>
<evidence type="ECO:0000256" key="2">
    <source>
        <dbReference type="ARBA" id="ARBA00022741"/>
    </source>
</evidence>
<dbReference type="NCBIfam" id="TIGR00152">
    <property type="entry name" value="dephospho-CoA kinase"/>
    <property type="match status" value="1"/>
</dbReference>
<dbReference type="CDD" id="cd02022">
    <property type="entry name" value="DPCK"/>
    <property type="match status" value="1"/>
</dbReference>
<dbReference type="OMA" id="CQMDIEQ"/>
<evidence type="ECO:0000256" key="6">
    <source>
        <dbReference type="ARBA" id="ARBA00066359"/>
    </source>
</evidence>
<keyword evidence="11" id="KW-1185">Reference proteome</keyword>
<dbReference type="Proteomes" id="UP000036987">
    <property type="component" value="Unassembled WGS sequence"/>
</dbReference>
<evidence type="ECO:0000256" key="5">
    <source>
        <dbReference type="ARBA" id="ARBA00060696"/>
    </source>
</evidence>
<dbReference type="GO" id="GO:0015937">
    <property type="term" value="P:coenzyme A biosynthetic process"/>
    <property type="evidence" value="ECO:0000318"/>
    <property type="project" value="GO_Central"/>
</dbReference>
<dbReference type="EC" id="2.7.1.24" evidence="6"/>
<comment type="function">
    <text evidence="4">Catalyzes the phosphorylation of the 3'-hydroxyl group of dephosphocoenzyme A to form coenzyme A.</text>
</comment>
<sequence>MRIVGLTGGIASGKSTVSNHFRSSGIPIVDADVVARDVVRKGSAGLKKIVSAFGEEILLQRSGELDRARLGEIIFSDPERRRVLNRLLAPYITRGIIWEVLKLWLRGYEVVVLDIPLLFETKMNIWTNPVIVVWIDGETQLRRLMERDGISEEQARDRIDSQMSLEWKRTNADVVIDNSGSLEDTRLRVEEVLLQDITMPLTWKEYGISRNGCFVSVFGSGFIAFLAYSIISMARK</sequence>
<dbReference type="EMBL" id="LFYR01001011">
    <property type="protein sequence ID" value="KMZ65731.1"/>
    <property type="molecule type" value="Genomic_DNA"/>
</dbReference>
<reference evidence="11" key="1">
    <citation type="journal article" date="2016" name="Nature">
        <title>The genome of the seagrass Zostera marina reveals angiosperm adaptation to the sea.</title>
        <authorList>
            <person name="Olsen J.L."/>
            <person name="Rouze P."/>
            <person name="Verhelst B."/>
            <person name="Lin Y.-C."/>
            <person name="Bayer T."/>
            <person name="Collen J."/>
            <person name="Dattolo E."/>
            <person name="De Paoli E."/>
            <person name="Dittami S."/>
            <person name="Maumus F."/>
            <person name="Michel G."/>
            <person name="Kersting A."/>
            <person name="Lauritano C."/>
            <person name="Lohaus R."/>
            <person name="Toepel M."/>
            <person name="Tonon T."/>
            <person name="Vanneste K."/>
            <person name="Amirebrahimi M."/>
            <person name="Brakel J."/>
            <person name="Bostroem C."/>
            <person name="Chovatia M."/>
            <person name="Grimwood J."/>
            <person name="Jenkins J.W."/>
            <person name="Jueterbock A."/>
            <person name="Mraz A."/>
            <person name="Stam W.T."/>
            <person name="Tice H."/>
            <person name="Bornberg-Bauer E."/>
            <person name="Green P.J."/>
            <person name="Pearson G.A."/>
            <person name="Procaccini G."/>
            <person name="Duarte C.M."/>
            <person name="Schmutz J."/>
            <person name="Reusch T.B.H."/>
            <person name="Van de Peer Y."/>
        </authorList>
    </citation>
    <scope>NUCLEOTIDE SEQUENCE [LARGE SCALE GENOMIC DNA]</scope>
    <source>
        <strain evidence="11">cv. Finnish</strain>
    </source>
</reference>
<evidence type="ECO:0000256" key="7">
    <source>
        <dbReference type="ARBA" id="ARBA00069592"/>
    </source>
</evidence>
<protein>
    <recommendedName>
        <fullName evidence="7">Dephospho-CoA kinase</fullName>
        <ecNumber evidence="6">2.7.1.24</ecNumber>
    </recommendedName>
    <alternativeName>
        <fullName evidence="8">Dephosphocoenzyme A kinase</fullName>
    </alternativeName>
</protein>
<evidence type="ECO:0000256" key="9">
    <source>
        <dbReference type="SAM" id="Phobius"/>
    </source>
</evidence>
<keyword evidence="9" id="KW-0472">Membrane</keyword>
<dbReference type="Pfam" id="PF01121">
    <property type="entry name" value="CoaE"/>
    <property type="match status" value="1"/>
</dbReference>
<evidence type="ECO:0000256" key="3">
    <source>
        <dbReference type="ARBA" id="ARBA00022840"/>
    </source>
</evidence>
<dbReference type="InterPro" id="IPR027417">
    <property type="entry name" value="P-loop_NTPase"/>
</dbReference>
<keyword evidence="2" id="KW-0547">Nucleotide-binding</keyword>
<keyword evidence="9" id="KW-0812">Transmembrane</keyword>
<dbReference type="HAMAP" id="MF_00376">
    <property type="entry name" value="Dephospho_CoA_kinase"/>
    <property type="match status" value="1"/>
</dbReference>
<organism evidence="10 11">
    <name type="scientific">Zostera marina</name>
    <name type="common">Eelgrass</name>
    <dbReference type="NCBI Taxonomy" id="29655"/>
    <lineage>
        <taxon>Eukaryota</taxon>
        <taxon>Viridiplantae</taxon>
        <taxon>Streptophyta</taxon>
        <taxon>Embryophyta</taxon>
        <taxon>Tracheophyta</taxon>
        <taxon>Spermatophyta</taxon>
        <taxon>Magnoliopsida</taxon>
        <taxon>Liliopsida</taxon>
        <taxon>Zosteraceae</taxon>
        <taxon>Zostera</taxon>
    </lineage>
</organism>
<name>A0A0K9P9U4_ZOSMR</name>
<keyword evidence="3" id="KW-0067">ATP-binding</keyword>
<comment type="similarity">
    <text evidence="1">Belongs to the CoaE family.</text>
</comment>
<evidence type="ECO:0000256" key="8">
    <source>
        <dbReference type="ARBA" id="ARBA00076292"/>
    </source>
</evidence>
<evidence type="ECO:0000256" key="1">
    <source>
        <dbReference type="ARBA" id="ARBA00009018"/>
    </source>
</evidence>
<dbReference type="InterPro" id="IPR001977">
    <property type="entry name" value="Depp_CoAkinase"/>
</dbReference>
<feature type="transmembrane region" description="Helical" evidence="9">
    <location>
        <begin position="214"/>
        <end position="234"/>
    </location>
</feature>
<keyword evidence="10" id="KW-0418">Kinase</keyword>